<dbReference type="InterPro" id="IPR040812">
    <property type="entry name" value="UPF1_1B_dom"/>
</dbReference>
<dbReference type="InterPro" id="IPR041677">
    <property type="entry name" value="DNA2/NAM7_AAA_11"/>
</dbReference>
<keyword evidence="5" id="KW-0547">Nucleotide-binding</keyword>
<dbReference type="GO" id="GO:0003723">
    <property type="term" value="F:RNA binding"/>
    <property type="evidence" value="ECO:0007669"/>
    <property type="project" value="InterPro"/>
</dbReference>
<dbReference type="OMA" id="QYMQMNG"/>
<comment type="similarity">
    <text evidence="2">Belongs to the DNA2/NAM7 helicase family.</text>
</comment>
<dbReference type="GO" id="GO:0005524">
    <property type="term" value="F:ATP binding"/>
    <property type="evidence" value="ECO:0007669"/>
    <property type="project" value="UniProtKB-KW"/>
</dbReference>
<organism evidence="14 15">
    <name type="scientific">Ectocarpus siliculosus</name>
    <name type="common">Brown alga</name>
    <name type="synonym">Conferva siliculosa</name>
    <dbReference type="NCBI Taxonomy" id="2880"/>
    <lineage>
        <taxon>Eukaryota</taxon>
        <taxon>Sar</taxon>
        <taxon>Stramenopiles</taxon>
        <taxon>Ochrophyta</taxon>
        <taxon>PX clade</taxon>
        <taxon>Phaeophyceae</taxon>
        <taxon>Ectocarpales</taxon>
        <taxon>Ectocarpaceae</taxon>
        <taxon>Ectocarpus</taxon>
    </lineage>
</organism>
<dbReference type="GO" id="GO:0003724">
    <property type="term" value="F:RNA helicase activity"/>
    <property type="evidence" value="ECO:0007669"/>
    <property type="project" value="InterPro"/>
</dbReference>
<evidence type="ECO:0000256" key="5">
    <source>
        <dbReference type="ARBA" id="ARBA00022741"/>
    </source>
</evidence>
<keyword evidence="9 11" id="KW-0862">Zinc</keyword>
<keyword evidence="10" id="KW-0067">ATP-binding</keyword>
<evidence type="ECO:0000256" key="7">
    <source>
        <dbReference type="ARBA" id="ARBA00022801"/>
    </source>
</evidence>
<dbReference type="Gene3D" id="2.40.30.230">
    <property type="match status" value="1"/>
</dbReference>
<dbReference type="InterPro" id="IPR041679">
    <property type="entry name" value="DNA2/NAM7-like_C"/>
</dbReference>
<evidence type="ECO:0000256" key="8">
    <source>
        <dbReference type="ARBA" id="ARBA00022806"/>
    </source>
</evidence>
<evidence type="ECO:0000256" key="2">
    <source>
        <dbReference type="ARBA" id="ARBA00007913"/>
    </source>
</evidence>
<proteinExistence type="inferred from homology"/>
<evidence type="ECO:0000256" key="3">
    <source>
        <dbReference type="ARBA" id="ARBA00022490"/>
    </source>
</evidence>
<dbReference type="Pfam" id="PF18141">
    <property type="entry name" value="UPF1_1B_dom"/>
    <property type="match status" value="1"/>
</dbReference>
<dbReference type="Pfam" id="PF13086">
    <property type="entry name" value="AAA_11"/>
    <property type="match status" value="2"/>
</dbReference>
<dbReference type="EMBL" id="FN649730">
    <property type="protein sequence ID" value="CBJ30064.1"/>
    <property type="molecule type" value="Genomic_DNA"/>
</dbReference>
<evidence type="ECO:0000256" key="10">
    <source>
        <dbReference type="ARBA" id="ARBA00022840"/>
    </source>
</evidence>
<feature type="compositionally biased region" description="Gly residues" evidence="12">
    <location>
        <begin position="1029"/>
        <end position="1041"/>
    </location>
</feature>
<dbReference type="InParanoid" id="D7FN00"/>
<feature type="compositionally biased region" description="Basic and acidic residues" evidence="12">
    <location>
        <begin position="981"/>
        <end position="1012"/>
    </location>
</feature>
<reference evidence="14 15" key="1">
    <citation type="journal article" date="2010" name="Nature">
        <title>The Ectocarpus genome and the independent evolution of multicellularity in brown algae.</title>
        <authorList>
            <person name="Cock J.M."/>
            <person name="Sterck L."/>
            <person name="Rouze P."/>
            <person name="Scornet D."/>
            <person name="Allen A.E."/>
            <person name="Amoutzias G."/>
            <person name="Anthouard V."/>
            <person name="Artiguenave F."/>
            <person name="Aury J.M."/>
            <person name="Badger J.H."/>
            <person name="Beszteri B."/>
            <person name="Billiau K."/>
            <person name="Bonnet E."/>
            <person name="Bothwell J.H."/>
            <person name="Bowler C."/>
            <person name="Boyen C."/>
            <person name="Brownlee C."/>
            <person name="Carrano C.J."/>
            <person name="Charrier B."/>
            <person name="Cho G.Y."/>
            <person name="Coelho S.M."/>
            <person name="Collen J."/>
            <person name="Corre E."/>
            <person name="Da Silva C."/>
            <person name="Delage L."/>
            <person name="Delaroque N."/>
            <person name="Dittami S.M."/>
            <person name="Doulbeau S."/>
            <person name="Elias M."/>
            <person name="Farnham G."/>
            <person name="Gachon C.M."/>
            <person name="Gschloessl B."/>
            <person name="Heesch S."/>
            <person name="Jabbari K."/>
            <person name="Jubin C."/>
            <person name="Kawai H."/>
            <person name="Kimura K."/>
            <person name="Kloareg B."/>
            <person name="Kupper F.C."/>
            <person name="Lang D."/>
            <person name="Le Bail A."/>
            <person name="Leblanc C."/>
            <person name="Lerouge P."/>
            <person name="Lohr M."/>
            <person name="Lopez P.J."/>
            <person name="Martens C."/>
            <person name="Maumus F."/>
            <person name="Michel G."/>
            <person name="Miranda-Saavedra D."/>
            <person name="Morales J."/>
            <person name="Moreau H."/>
            <person name="Motomura T."/>
            <person name="Nagasato C."/>
            <person name="Napoli C.A."/>
            <person name="Nelson D.R."/>
            <person name="Nyvall-Collen P."/>
            <person name="Peters A.F."/>
            <person name="Pommier C."/>
            <person name="Potin P."/>
            <person name="Poulain J."/>
            <person name="Quesneville H."/>
            <person name="Read B."/>
            <person name="Rensing S.A."/>
            <person name="Ritter A."/>
            <person name="Rousvoal S."/>
            <person name="Samanta M."/>
            <person name="Samson G."/>
            <person name="Schroeder D.C."/>
            <person name="Segurens B."/>
            <person name="Strittmatter M."/>
            <person name="Tonon T."/>
            <person name="Tregear J.W."/>
            <person name="Valentin K."/>
            <person name="von Dassow P."/>
            <person name="Yamagishi T."/>
            <person name="Van de Peer Y."/>
            <person name="Wincker P."/>
        </authorList>
    </citation>
    <scope>NUCLEOTIDE SEQUENCE [LARGE SCALE GENOMIC DNA]</scope>
    <source>
        <strain evidence="15">Ec32 / CCAP1310/4</strain>
    </source>
</reference>
<dbReference type="SUPFAM" id="SSF52540">
    <property type="entry name" value="P-loop containing nucleoside triphosphate hydrolases"/>
    <property type="match status" value="1"/>
</dbReference>
<dbReference type="eggNOG" id="KOG1802">
    <property type="taxonomic scope" value="Eukaryota"/>
</dbReference>
<dbReference type="GO" id="GO:0008270">
    <property type="term" value="F:zinc ion binding"/>
    <property type="evidence" value="ECO:0007669"/>
    <property type="project" value="UniProtKB-UniRule"/>
</dbReference>
<keyword evidence="8 14" id="KW-0347">Helicase</keyword>
<comment type="caution">
    <text evidence="11">Lacks conserved residue(s) required for the propagation of feature annotation.</text>
</comment>
<feature type="domain" description="Upf1" evidence="13">
    <location>
        <begin position="147"/>
        <end position="304"/>
    </location>
</feature>
<dbReference type="CDD" id="cd21400">
    <property type="entry name" value="ZBD_UPF1-like"/>
    <property type="match status" value="1"/>
</dbReference>
<dbReference type="CDD" id="cd18808">
    <property type="entry name" value="SF1_C_Upf1"/>
    <property type="match status" value="1"/>
</dbReference>
<comment type="subcellular location">
    <subcellularLocation>
        <location evidence="1">Cytoplasm</location>
    </subcellularLocation>
</comment>
<dbReference type="InterPro" id="IPR018999">
    <property type="entry name" value="UPF1_CH/ZBD"/>
</dbReference>
<dbReference type="InterPro" id="IPR027417">
    <property type="entry name" value="P-loop_NTPase"/>
</dbReference>
<evidence type="ECO:0000256" key="6">
    <source>
        <dbReference type="ARBA" id="ARBA00022771"/>
    </source>
</evidence>
<evidence type="ECO:0000313" key="14">
    <source>
        <dbReference type="EMBL" id="CBJ30064.1"/>
    </source>
</evidence>
<dbReference type="PROSITE" id="PS51997">
    <property type="entry name" value="UPF1_CH_RICH"/>
    <property type="match status" value="1"/>
</dbReference>
<feature type="region of interest" description="Disordered" evidence="12">
    <location>
        <begin position="31"/>
        <end position="58"/>
    </location>
</feature>
<dbReference type="STRING" id="2880.D7FN00"/>
<dbReference type="GO" id="GO:0005737">
    <property type="term" value="C:cytoplasm"/>
    <property type="evidence" value="ECO:0007669"/>
    <property type="project" value="UniProtKB-SubCell"/>
</dbReference>
<dbReference type="FunFam" id="3.40.50.300:FF:000097">
    <property type="entry name" value="Regulator of nonsense transcripts 1"/>
    <property type="match status" value="1"/>
</dbReference>
<feature type="compositionally biased region" description="Gly residues" evidence="12">
    <location>
        <begin position="36"/>
        <end position="54"/>
    </location>
</feature>
<dbReference type="GO" id="GO:0000184">
    <property type="term" value="P:nuclear-transcribed mRNA catabolic process, nonsense-mediated decay"/>
    <property type="evidence" value="ECO:0007669"/>
    <property type="project" value="InterPro"/>
</dbReference>
<evidence type="ECO:0000256" key="4">
    <source>
        <dbReference type="ARBA" id="ARBA00022723"/>
    </source>
</evidence>
<keyword evidence="3" id="KW-0963">Cytoplasm</keyword>
<evidence type="ECO:0000256" key="11">
    <source>
        <dbReference type="PROSITE-ProRule" id="PRU01341"/>
    </source>
</evidence>
<keyword evidence="15" id="KW-1185">Reference proteome</keyword>
<dbReference type="InterPro" id="IPR045055">
    <property type="entry name" value="DNA2/NAM7-like"/>
</dbReference>
<dbReference type="PANTHER" id="PTHR10887">
    <property type="entry name" value="DNA2/NAM7 HELICASE FAMILY"/>
    <property type="match status" value="1"/>
</dbReference>
<feature type="region of interest" description="CC/SHH/C" evidence="11">
    <location>
        <begin position="169"/>
        <end position="197"/>
    </location>
</feature>
<feature type="region of interest" description="C3H" evidence="11">
    <location>
        <begin position="155"/>
        <end position="187"/>
    </location>
</feature>
<name>D7FN00_ECTSI</name>
<sequence length="1101" mass="120786">MELWGQTRLHLRSAMESAQCWLLASSYTTTTRDTRGGGGGGRGSGKGSEFGGDGFTDYQDSVVSERQKNGGYQFSESASVVSHAPSMELDSASAYQSYGQEEGDTGGVTTGFEGLRLGDEPRGGREGAMSMLEGEEGERADGDYAKDVEAPEWACRFCGIHDPACVVRCVESGKWFCNSCGNASGSHIIQHLVRSRNNQVCLHPDSPLGETILECYNCGSRNLFLMGFVPAKADSVVVLLCRVCVEGAPGLKDMGWDLSEWLPLVQDRRFLPWLVKVPSEQQQSRARHISSAQIAKLEELWNKEPEATLEDLEKPGIDDEAQPVLLKYEDGYHYQNIMAPLVKLEADYDKSSKDSQGQDGLSVRWDQGLNKKHIALFRLAQSEEHMARMTAGDELKLSLDPVGQRAHGKPWEGLGHVLRIADSEVALMMLGGMVPTEITDGYQVDFVWKAVSYDRMQVALKTFAVDDTSVSGYIYHRLLGHEVEPQVLRVTLPPRFSAPGLPELNHSQFTAVKAVLQRPLSLIQGPPGTGKTVTSATLVYHLARQGMGQVLVCAPSNVAVDHLTAKISATGLRVVRLCAKSREAVSTDVDHLSLHVMVRALDTPDKQDLRKLQLLKDELGELVAADEKRFRRLRSSAEREILQAADVICTTCVGAGDPRLSNVNLRFRQVLIDEATQAMEAECLIPIVMGAKQLVLVGDHCQLGPVVLCKKSSKAGLTQSLFERLVLLGIRPVRLQVQYRMHPCLSEWPSNMFYEGTLQNGVTEGERVMDQVDFPWPVPSKPMFFLMTTGVEEISSSGTSYLNRTEATAVEKCVTRFLQKGVTPDQIGVVTPYEGQRSYLVDHLQRTGSLRSSLYSEIEVASVDSFQGREKDLILLTCVRSNEHQGIGFLSDPRRLNVALTRARFGCIIIGNPRILAKNPLWNALVNFYKDHECLVEGPLDNMQPSLMSFPPPLNRRNDQRRLYFTALAQGTHAAANSQSWDDRDRSSRKGDADREPMDSRYDPRYSIRPDGADYGYGSYSDAPQANGGHRGGGGDFGGAWGSAPSHEYGYGQFGPGPIDTGAPQGPPSVSGSYVSASQASTSFGQNRWGGGLGGRDDPRG</sequence>
<evidence type="ECO:0000259" key="13">
    <source>
        <dbReference type="PROSITE" id="PS51997"/>
    </source>
</evidence>
<dbReference type="Proteomes" id="UP000002630">
    <property type="component" value="Linkage Group LG05"/>
</dbReference>
<dbReference type="AlphaFoldDB" id="D7FN00"/>
<gene>
    <name evidence="14" type="ORF">Esi_0172_0061</name>
</gene>
<dbReference type="CDD" id="cd18039">
    <property type="entry name" value="DEXXQc_UPF1"/>
    <property type="match status" value="1"/>
</dbReference>
<dbReference type="Pfam" id="PF13087">
    <property type="entry name" value="AAA_12"/>
    <property type="match status" value="1"/>
</dbReference>
<feature type="compositionally biased region" description="Polar residues" evidence="12">
    <location>
        <begin position="1068"/>
        <end position="1086"/>
    </location>
</feature>
<dbReference type="Gene3D" id="6.10.140.1240">
    <property type="match status" value="1"/>
</dbReference>
<protein>
    <submittedName>
        <fullName evidence="14">RNA helicase</fullName>
    </submittedName>
</protein>
<accession>D7FN00</accession>
<dbReference type="OrthoDB" id="6513042at2759"/>
<dbReference type="Pfam" id="PF09416">
    <property type="entry name" value="UPF1_Zn_bind"/>
    <property type="match status" value="1"/>
</dbReference>
<dbReference type="FunCoup" id="D7FN00">
    <property type="interactions" value="493"/>
</dbReference>
<dbReference type="CDD" id="cd21407">
    <property type="entry name" value="1B_UPF1-like"/>
    <property type="match status" value="1"/>
</dbReference>
<keyword evidence="4 11" id="KW-0479">Metal-binding</keyword>
<dbReference type="InterPro" id="IPR047187">
    <property type="entry name" value="SF1_C_Upf1"/>
</dbReference>
<dbReference type="EMBL" id="FN648230">
    <property type="protein sequence ID" value="CBJ30064.1"/>
    <property type="molecule type" value="Genomic_DNA"/>
</dbReference>
<evidence type="ECO:0000256" key="1">
    <source>
        <dbReference type="ARBA" id="ARBA00004496"/>
    </source>
</evidence>
<dbReference type="GO" id="GO:0016787">
    <property type="term" value="F:hydrolase activity"/>
    <property type="evidence" value="ECO:0007669"/>
    <property type="project" value="UniProtKB-KW"/>
</dbReference>
<evidence type="ECO:0000313" key="15">
    <source>
        <dbReference type="Proteomes" id="UP000002630"/>
    </source>
</evidence>
<dbReference type="PANTHER" id="PTHR10887:SF364">
    <property type="entry name" value="REGULATOR OF NONSENSE TRANSCRIPTS 1"/>
    <property type="match status" value="1"/>
</dbReference>
<feature type="region of interest" description="Disordered" evidence="12">
    <location>
        <begin position="975"/>
        <end position="1101"/>
    </location>
</feature>
<keyword evidence="6 11" id="KW-0863">Zinc-finger</keyword>
<keyword evidence="7" id="KW-0378">Hydrolase</keyword>
<evidence type="ECO:0000256" key="9">
    <source>
        <dbReference type="ARBA" id="ARBA00022833"/>
    </source>
</evidence>
<evidence type="ECO:0000256" key="12">
    <source>
        <dbReference type="SAM" id="MobiDB-lite"/>
    </source>
</evidence>
<dbReference type="Gene3D" id="3.40.50.300">
    <property type="entry name" value="P-loop containing nucleotide triphosphate hydrolases"/>
    <property type="match status" value="2"/>
</dbReference>